<dbReference type="InterPro" id="IPR036737">
    <property type="entry name" value="OmpA-like_sf"/>
</dbReference>
<dbReference type="SUPFAM" id="SSF103088">
    <property type="entry name" value="OmpA-like"/>
    <property type="match status" value="1"/>
</dbReference>
<gene>
    <name evidence="1" type="ORF">AAE02nite_07210</name>
</gene>
<evidence type="ECO:0000313" key="1">
    <source>
        <dbReference type="EMBL" id="GEO03057.1"/>
    </source>
</evidence>
<sequence length="663" mass="74202">MKQNYKFMILLLLISLIGSEGMAKPIKKTSLQEAEAAYAQRNLTQAEALYLQVLKQTPNHYLSNARLGSLYLGLNQPAKSIEYLKKAIEVNKKYGQDLNQQLALAYQLAADYDNAITIYYDLLKREKKNSTQVGVYQKKINECVSGKQLMAAPLKVKVNNMGALVNSASVDHVPVLTANDNTILFTSQRSKDLRKPKATADEDIFMINRQEENWSSPTRLQEPFNTPGHEAILAVAAEGSKMYLYSNKKGKGDIYESQKVNNNVWQAPVKLDGNINTRHHELSFIVSADGNFAFFSSDRPGGYGGLDLYMSISEGNGKWSEAINLGPNINTAYDEDAPFLSSDNNVIYFSSKGHNTIGGYDIFKSNINGTVWSLAQNMGVPVNSPYDDAFYVQTQDGKTAYFSSDRPGGFGESDIYVVEKEEIILAAEPEEMIGPYTAMVGDDDLEAIMPSLTKAQQDLLNKTRKLKGYVVDAKTNDTIFARITLLDKTLFNTDVVLETTPEGYFELELENDKSYGLLIESDGYQVRSEDLAKLEDTGERELNMMTTLRRDSVASSIALQNIQFYPNHDYIKSYSVAELDWLYTYLLDNPQVDAVITDYQNAEDTLQDKRKLTQQRAGSVIKYLNAKGLEPGRVKYKPIYSKNLPDNNTVMGMVINLEATEAE</sequence>
<reference evidence="1 2" key="1">
    <citation type="submission" date="2019-07" db="EMBL/GenBank/DDBJ databases">
        <title>Whole genome shotgun sequence of Adhaeribacter aerolatus NBRC 106133.</title>
        <authorList>
            <person name="Hosoyama A."/>
            <person name="Uohara A."/>
            <person name="Ohji S."/>
            <person name="Ichikawa N."/>
        </authorList>
    </citation>
    <scope>NUCLEOTIDE SEQUENCE [LARGE SCALE GENOMIC DNA]</scope>
    <source>
        <strain evidence="1 2">NBRC 106133</strain>
    </source>
</reference>
<dbReference type="InterPro" id="IPR011042">
    <property type="entry name" value="6-blade_b-propeller_TolB-like"/>
</dbReference>
<dbReference type="Gene3D" id="2.120.10.30">
    <property type="entry name" value="TolB, C-terminal domain"/>
    <property type="match status" value="1"/>
</dbReference>
<name>A0A512AU02_9BACT</name>
<dbReference type="OrthoDB" id="1488841at2"/>
<dbReference type="SUPFAM" id="SSF82171">
    <property type="entry name" value="DPP6 N-terminal domain-like"/>
    <property type="match status" value="1"/>
</dbReference>
<protein>
    <submittedName>
        <fullName evidence="1">Uncharacterized protein</fullName>
    </submittedName>
</protein>
<dbReference type="RefSeq" id="WP_146895091.1">
    <property type="nucleotide sequence ID" value="NZ_BJYS01000003.1"/>
</dbReference>
<dbReference type="Pfam" id="PF07676">
    <property type="entry name" value="PD40"/>
    <property type="match status" value="3"/>
</dbReference>
<dbReference type="EMBL" id="BJYS01000003">
    <property type="protein sequence ID" value="GEO03057.1"/>
    <property type="molecule type" value="Genomic_DNA"/>
</dbReference>
<accession>A0A512AU02</accession>
<dbReference type="Pfam" id="PF13181">
    <property type="entry name" value="TPR_8"/>
    <property type="match status" value="1"/>
</dbReference>
<keyword evidence="2" id="KW-1185">Reference proteome</keyword>
<dbReference type="InterPro" id="IPR011659">
    <property type="entry name" value="WD40"/>
</dbReference>
<proteinExistence type="predicted"/>
<dbReference type="Proteomes" id="UP000321532">
    <property type="component" value="Unassembled WGS sequence"/>
</dbReference>
<dbReference type="SUPFAM" id="SSF48452">
    <property type="entry name" value="TPR-like"/>
    <property type="match status" value="1"/>
</dbReference>
<dbReference type="AlphaFoldDB" id="A0A512AU02"/>
<dbReference type="InterPro" id="IPR011990">
    <property type="entry name" value="TPR-like_helical_dom_sf"/>
</dbReference>
<organism evidence="1 2">
    <name type="scientific">Adhaeribacter aerolatus</name>
    <dbReference type="NCBI Taxonomy" id="670289"/>
    <lineage>
        <taxon>Bacteria</taxon>
        <taxon>Pseudomonadati</taxon>
        <taxon>Bacteroidota</taxon>
        <taxon>Cytophagia</taxon>
        <taxon>Cytophagales</taxon>
        <taxon>Hymenobacteraceae</taxon>
        <taxon>Adhaeribacter</taxon>
    </lineage>
</organism>
<comment type="caution">
    <text evidence="1">The sequence shown here is derived from an EMBL/GenBank/DDBJ whole genome shotgun (WGS) entry which is preliminary data.</text>
</comment>
<evidence type="ECO:0000313" key="2">
    <source>
        <dbReference type="Proteomes" id="UP000321532"/>
    </source>
</evidence>
<dbReference type="SMART" id="SM00028">
    <property type="entry name" value="TPR"/>
    <property type="match status" value="3"/>
</dbReference>
<dbReference type="InterPro" id="IPR019734">
    <property type="entry name" value="TPR_rpt"/>
</dbReference>
<dbReference type="Gene3D" id="1.25.40.10">
    <property type="entry name" value="Tetratricopeptide repeat domain"/>
    <property type="match status" value="1"/>
</dbReference>
<dbReference type="Gene3D" id="3.30.1330.60">
    <property type="entry name" value="OmpA-like domain"/>
    <property type="match status" value="1"/>
</dbReference>